<evidence type="ECO:0000313" key="2">
    <source>
        <dbReference type="EnsemblMetazoa" id="MESCA011083-PA"/>
    </source>
</evidence>
<dbReference type="HOGENOM" id="CLU_2284469_0_0_1"/>
<protein>
    <submittedName>
        <fullName evidence="2">Uncharacterized protein</fullName>
    </submittedName>
</protein>
<dbReference type="AlphaFoldDB" id="T1H480"/>
<organism evidence="2 3">
    <name type="scientific">Megaselia scalaris</name>
    <name type="common">Humpbacked fly</name>
    <name type="synonym">Phora scalaris</name>
    <dbReference type="NCBI Taxonomy" id="36166"/>
    <lineage>
        <taxon>Eukaryota</taxon>
        <taxon>Metazoa</taxon>
        <taxon>Ecdysozoa</taxon>
        <taxon>Arthropoda</taxon>
        <taxon>Hexapoda</taxon>
        <taxon>Insecta</taxon>
        <taxon>Pterygota</taxon>
        <taxon>Neoptera</taxon>
        <taxon>Endopterygota</taxon>
        <taxon>Diptera</taxon>
        <taxon>Brachycera</taxon>
        <taxon>Muscomorpha</taxon>
        <taxon>Platypezoidea</taxon>
        <taxon>Phoridae</taxon>
        <taxon>Megaseliini</taxon>
        <taxon>Megaselia</taxon>
    </lineage>
</organism>
<feature type="compositionally biased region" description="Polar residues" evidence="1">
    <location>
        <begin position="50"/>
        <end position="59"/>
    </location>
</feature>
<dbReference type="EnsemblMetazoa" id="MESCA011083-RA">
    <property type="protein sequence ID" value="MESCA011083-PA"/>
    <property type="gene ID" value="MESCA011083"/>
</dbReference>
<reference evidence="2" key="2">
    <citation type="submission" date="2015-06" db="UniProtKB">
        <authorList>
            <consortium name="EnsemblMetazoa"/>
        </authorList>
    </citation>
    <scope>IDENTIFICATION</scope>
</reference>
<sequence length="102" mass="12789">CVGYNESDRYRYGEYSKRYDNNYGQRPQGYGRDYRDRDKLENRTDKRSRYSQATNYPYNNYENNIHMQHYHYRDSSRYAPEWPHDKRTGDYRRSNYDRRPSN</sequence>
<reference evidence="3" key="1">
    <citation type="submission" date="2013-02" db="EMBL/GenBank/DDBJ databases">
        <authorList>
            <person name="Hughes D."/>
        </authorList>
    </citation>
    <scope>NUCLEOTIDE SEQUENCE</scope>
    <source>
        <strain>Durham</strain>
        <strain evidence="3">NC isolate 2 -- Noor lab</strain>
    </source>
</reference>
<feature type="region of interest" description="Disordered" evidence="1">
    <location>
        <begin position="1"/>
        <end position="59"/>
    </location>
</feature>
<evidence type="ECO:0000313" key="3">
    <source>
        <dbReference type="Proteomes" id="UP000015102"/>
    </source>
</evidence>
<feature type="compositionally biased region" description="Basic and acidic residues" evidence="1">
    <location>
        <begin position="1"/>
        <end position="20"/>
    </location>
</feature>
<feature type="compositionally biased region" description="Basic and acidic residues" evidence="1">
    <location>
        <begin position="32"/>
        <end position="48"/>
    </location>
</feature>
<keyword evidence="3" id="KW-1185">Reference proteome</keyword>
<dbReference type="Proteomes" id="UP000015102">
    <property type="component" value="Unassembled WGS sequence"/>
</dbReference>
<dbReference type="EMBL" id="CAQQ02137556">
    <property type="status" value="NOT_ANNOTATED_CDS"/>
    <property type="molecule type" value="Genomic_DNA"/>
</dbReference>
<proteinExistence type="predicted"/>
<evidence type="ECO:0000256" key="1">
    <source>
        <dbReference type="SAM" id="MobiDB-lite"/>
    </source>
</evidence>
<accession>T1H480</accession>
<feature type="region of interest" description="Disordered" evidence="1">
    <location>
        <begin position="78"/>
        <end position="102"/>
    </location>
</feature>
<name>T1H480_MEGSC</name>